<sequence length="123" mass="13784">MADQMTDIDRVQKLLGLTLDDADKGRVEVYIVDAKQAIMTYIAQYLPEGTDLPSELNYLVDQLTLAKYNKFHNEGMNSVSEEGLSMSFNANDLKDYLPDLQAWIDRKMAANADDSMSGNAIGW</sequence>
<organism evidence="1 2">
    <name type="scientific">Limosilactobacillus pontis</name>
    <dbReference type="NCBI Taxonomy" id="35787"/>
    <lineage>
        <taxon>Bacteria</taxon>
        <taxon>Bacillati</taxon>
        <taxon>Bacillota</taxon>
        <taxon>Bacilli</taxon>
        <taxon>Lactobacillales</taxon>
        <taxon>Lactobacillaceae</taxon>
        <taxon>Limosilactobacillus</taxon>
    </lineage>
</organism>
<dbReference type="InterPro" id="IPR021146">
    <property type="entry name" value="Phage_gp6-like_head-tail"/>
</dbReference>
<name>A0ABU7SV55_9LACO</name>
<accession>A0ABU7SV55</accession>
<dbReference type="Pfam" id="PF05135">
    <property type="entry name" value="Phage_connect_1"/>
    <property type="match status" value="1"/>
</dbReference>
<dbReference type="RefSeq" id="WP_331192274.1">
    <property type="nucleotide sequence ID" value="NZ_JAQSEO010000023.1"/>
</dbReference>
<gene>
    <name evidence="1" type="ORF">PS396_08025</name>
</gene>
<evidence type="ECO:0000313" key="1">
    <source>
        <dbReference type="EMBL" id="MEE6701733.1"/>
    </source>
</evidence>
<comment type="caution">
    <text evidence="1">The sequence shown here is derived from an EMBL/GenBank/DDBJ whole genome shotgun (WGS) entry which is preliminary data.</text>
</comment>
<dbReference type="EMBL" id="JAQSFA010000023">
    <property type="protein sequence ID" value="MEE6701733.1"/>
    <property type="molecule type" value="Genomic_DNA"/>
</dbReference>
<protein>
    <submittedName>
        <fullName evidence="1">Phage head-tail connector protein</fullName>
    </submittedName>
</protein>
<proteinExistence type="predicted"/>
<reference evidence="1 2" key="1">
    <citation type="submission" date="2023-02" db="EMBL/GenBank/DDBJ databases">
        <title>The predominant lactic acid bacteria and yeasts involved in the spontaneous fermentation of millet during the production of the traditional porridge Hausa koko in Ghana.</title>
        <authorList>
            <person name="Atter A."/>
            <person name="Diaz M."/>
        </authorList>
    </citation>
    <scope>NUCLEOTIDE SEQUENCE [LARGE SCALE GENOMIC DNA]</scope>
    <source>
        <strain evidence="1 2">FI11552</strain>
    </source>
</reference>
<dbReference type="Proteomes" id="UP001335665">
    <property type="component" value="Unassembled WGS sequence"/>
</dbReference>
<keyword evidence="2" id="KW-1185">Reference proteome</keyword>
<evidence type="ECO:0000313" key="2">
    <source>
        <dbReference type="Proteomes" id="UP001335665"/>
    </source>
</evidence>